<dbReference type="AlphaFoldDB" id="A0A4P7UBS9"/>
<dbReference type="Pfam" id="PF10724">
    <property type="entry name" value="DUF2516"/>
    <property type="match status" value="1"/>
</dbReference>
<sequence length="124" mass="13448">MSRTPDTRSPRSRPGASCVPWPGRVSRLQGVDIFSLQSNVLFIGFLIVLCLKGFAFVTAMTFPAPAYEASSKFTKVGWGIILGLGLAAQLIIWNPIGIVNILFLVAACVFLVDVRPALRQITGR</sequence>
<evidence type="ECO:0000313" key="2">
    <source>
        <dbReference type="EMBL" id="QCC76409.1"/>
    </source>
</evidence>
<dbReference type="InterPro" id="IPR019662">
    <property type="entry name" value="DUF2516"/>
</dbReference>
<dbReference type="Proteomes" id="UP000297025">
    <property type="component" value="Chromosome"/>
</dbReference>
<dbReference type="EMBL" id="CP038462">
    <property type="protein sequence ID" value="QCC76409.1"/>
    <property type="molecule type" value="Genomic_DNA"/>
</dbReference>
<evidence type="ECO:0000256" key="1">
    <source>
        <dbReference type="SAM" id="Phobius"/>
    </source>
</evidence>
<keyword evidence="1" id="KW-0812">Transmembrane</keyword>
<evidence type="ECO:0000313" key="3">
    <source>
        <dbReference type="Proteomes" id="UP000297025"/>
    </source>
</evidence>
<organism evidence="2 3">
    <name type="scientific">Nocardioides daphniae</name>
    <dbReference type="NCBI Taxonomy" id="402297"/>
    <lineage>
        <taxon>Bacteria</taxon>
        <taxon>Bacillati</taxon>
        <taxon>Actinomycetota</taxon>
        <taxon>Actinomycetes</taxon>
        <taxon>Propionibacteriales</taxon>
        <taxon>Nocardioidaceae</taxon>
        <taxon>Nocardioides</taxon>
    </lineage>
</organism>
<proteinExistence type="predicted"/>
<reference evidence="2 3" key="1">
    <citation type="journal article" date="2008" name="Int. J. Syst. Evol. Microbiol.">
        <title>Nocardioides daphniae sp. nov., isolated from Daphnia cucullata (Crustacea: Cladocera).</title>
        <authorList>
            <person name="Toth E.M."/>
            <person name="Keki Z."/>
            <person name="Homonnay Z.G."/>
            <person name="Borsodi A.K."/>
            <person name="Marialigeti K."/>
            <person name="Schumann P."/>
        </authorList>
    </citation>
    <scope>NUCLEOTIDE SEQUENCE [LARGE SCALE GENOMIC DNA]</scope>
    <source>
        <strain evidence="2 3">JCM 16608</strain>
    </source>
</reference>
<keyword evidence="1" id="KW-1133">Transmembrane helix</keyword>
<protein>
    <submittedName>
        <fullName evidence="2">DUF2516 family protein</fullName>
    </submittedName>
</protein>
<accession>A0A4P7UBS9</accession>
<name>A0A4P7UBS9_9ACTN</name>
<feature type="transmembrane region" description="Helical" evidence="1">
    <location>
        <begin position="98"/>
        <end position="118"/>
    </location>
</feature>
<gene>
    <name evidence="2" type="ORF">E2C04_02820</name>
</gene>
<feature type="transmembrane region" description="Helical" evidence="1">
    <location>
        <begin position="40"/>
        <end position="64"/>
    </location>
</feature>
<dbReference type="KEGG" id="ndp:E2C04_02820"/>
<keyword evidence="1" id="KW-0472">Membrane</keyword>